<evidence type="ECO:0000256" key="7">
    <source>
        <dbReference type="ARBA" id="ARBA00022840"/>
    </source>
</evidence>
<organism evidence="11 12">
    <name type="scientific">Candidatus Nitronereus thalassa</name>
    <dbReference type="NCBI Taxonomy" id="3020898"/>
    <lineage>
        <taxon>Bacteria</taxon>
        <taxon>Pseudomonadati</taxon>
        <taxon>Nitrospirota</taxon>
        <taxon>Nitrospiria</taxon>
        <taxon>Nitrospirales</taxon>
        <taxon>Nitrospiraceae</taxon>
        <taxon>Candidatus Nitronereus</taxon>
    </lineage>
</organism>
<accession>A0ABU3K7Y6</accession>
<keyword evidence="7" id="KW-0067">ATP-binding</keyword>
<feature type="domain" description="Polymerase nucleotidyl transferase" evidence="10">
    <location>
        <begin position="20"/>
        <end position="94"/>
    </location>
</feature>
<dbReference type="InterPro" id="IPR043519">
    <property type="entry name" value="NT_sf"/>
</dbReference>
<evidence type="ECO:0000256" key="1">
    <source>
        <dbReference type="ARBA" id="ARBA00001946"/>
    </source>
</evidence>
<keyword evidence="3" id="KW-0808">Transferase</keyword>
<protein>
    <submittedName>
        <fullName evidence="11">Nucleotidyltransferase family protein</fullName>
    </submittedName>
</protein>
<keyword evidence="4" id="KW-0548">Nucleotidyltransferase</keyword>
<evidence type="ECO:0000313" key="12">
    <source>
        <dbReference type="Proteomes" id="UP001250932"/>
    </source>
</evidence>
<evidence type="ECO:0000256" key="4">
    <source>
        <dbReference type="ARBA" id="ARBA00022695"/>
    </source>
</evidence>
<proteinExistence type="inferred from homology"/>
<comment type="similarity">
    <text evidence="9">Belongs to the MntA antitoxin family.</text>
</comment>
<dbReference type="Proteomes" id="UP001250932">
    <property type="component" value="Unassembled WGS sequence"/>
</dbReference>
<evidence type="ECO:0000256" key="9">
    <source>
        <dbReference type="ARBA" id="ARBA00038276"/>
    </source>
</evidence>
<gene>
    <name evidence="11" type="ORF">PPG34_08910</name>
</gene>
<keyword evidence="12" id="KW-1185">Reference proteome</keyword>
<dbReference type="SUPFAM" id="SSF81301">
    <property type="entry name" value="Nucleotidyltransferase"/>
    <property type="match status" value="1"/>
</dbReference>
<keyword evidence="2" id="KW-1277">Toxin-antitoxin system</keyword>
<dbReference type="InterPro" id="IPR052038">
    <property type="entry name" value="Type-VII_TA_antitoxin"/>
</dbReference>
<dbReference type="RefSeq" id="WP_313832882.1">
    <property type="nucleotide sequence ID" value="NZ_JAQOUE010000001.1"/>
</dbReference>
<evidence type="ECO:0000313" key="11">
    <source>
        <dbReference type="EMBL" id="MDT7042472.1"/>
    </source>
</evidence>
<dbReference type="Pfam" id="PF01909">
    <property type="entry name" value="NTP_transf_2"/>
    <property type="match status" value="1"/>
</dbReference>
<comment type="cofactor">
    <cofactor evidence="1">
        <name>Mg(2+)</name>
        <dbReference type="ChEBI" id="CHEBI:18420"/>
    </cofactor>
</comment>
<dbReference type="Gene3D" id="3.30.460.10">
    <property type="entry name" value="Beta Polymerase, domain 2"/>
    <property type="match status" value="1"/>
</dbReference>
<evidence type="ECO:0000259" key="10">
    <source>
        <dbReference type="Pfam" id="PF01909"/>
    </source>
</evidence>
<dbReference type="InterPro" id="IPR002934">
    <property type="entry name" value="Polymerase_NTP_transf_dom"/>
</dbReference>
<keyword evidence="8" id="KW-0460">Magnesium</keyword>
<evidence type="ECO:0000256" key="6">
    <source>
        <dbReference type="ARBA" id="ARBA00022741"/>
    </source>
</evidence>
<dbReference type="PANTHER" id="PTHR33571:SF12">
    <property type="entry name" value="BSL3053 PROTEIN"/>
    <property type="match status" value="1"/>
</dbReference>
<evidence type="ECO:0000256" key="3">
    <source>
        <dbReference type="ARBA" id="ARBA00022679"/>
    </source>
</evidence>
<dbReference type="PANTHER" id="PTHR33571">
    <property type="entry name" value="SSL8005 PROTEIN"/>
    <property type="match status" value="1"/>
</dbReference>
<evidence type="ECO:0000256" key="2">
    <source>
        <dbReference type="ARBA" id="ARBA00022649"/>
    </source>
</evidence>
<reference evidence="11 12" key="1">
    <citation type="journal article" date="2023" name="ISME J.">
        <title>Cultivation and genomic characterization of novel and ubiquitous marine nitrite-oxidizing bacteria from the Nitrospirales.</title>
        <authorList>
            <person name="Mueller A.J."/>
            <person name="Daebeler A."/>
            <person name="Herbold C.W."/>
            <person name="Kirkegaard R.H."/>
            <person name="Daims H."/>
        </authorList>
    </citation>
    <scope>NUCLEOTIDE SEQUENCE [LARGE SCALE GENOMIC DNA]</scope>
    <source>
        <strain evidence="11 12">EB</strain>
    </source>
</reference>
<dbReference type="EMBL" id="JAQOUE010000001">
    <property type="protein sequence ID" value="MDT7042472.1"/>
    <property type="molecule type" value="Genomic_DNA"/>
</dbReference>
<keyword evidence="6" id="KW-0547">Nucleotide-binding</keyword>
<evidence type="ECO:0000256" key="8">
    <source>
        <dbReference type="ARBA" id="ARBA00022842"/>
    </source>
</evidence>
<comment type="caution">
    <text evidence="11">The sequence shown here is derived from an EMBL/GenBank/DDBJ whole genome shotgun (WGS) entry which is preliminary data.</text>
</comment>
<name>A0ABU3K7Y6_9BACT</name>
<sequence>MGIQDLLKAKRNEILDLTAKHGATKVRIIGSVARREETPESDIDFLVEMEAGRSLLDHAALILDLEELLNRKVDVASERGLRPRVRQRVLQEAVPL</sequence>
<keyword evidence="5" id="KW-0479">Metal-binding</keyword>
<dbReference type="CDD" id="cd05403">
    <property type="entry name" value="NT_KNTase_like"/>
    <property type="match status" value="1"/>
</dbReference>
<evidence type="ECO:0000256" key="5">
    <source>
        <dbReference type="ARBA" id="ARBA00022723"/>
    </source>
</evidence>